<dbReference type="AlphaFoldDB" id="A0AAD2CGK8"/>
<protein>
    <submittedName>
        <fullName evidence="1">Uncharacterized protein</fullName>
    </submittedName>
</protein>
<evidence type="ECO:0000313" key="1">
    <source>
        <dbReference type="EMBL" id="CAJ1932402.1"/>
    </source>
</evidence>
<proteinExistence type="predicted"/>
<organism evidence="1 2">
    <name type="scientific">Cylindrotheca closterium</name>
    <dbReference type="NCBI Taxonomy" id="2856"/>
    <lineage>
        <taxon>Eukaryota</taxon>
        <taxon>Sar</taxon>
        <taxon>Stramenopiles</taxon>
        <taxon>Ochrophyta</taxon>
        <taxon>Bacillariophyta</taxon>
        <taxon>Bacillariophyceae</taxon>
        <taxon>Bacillariophycidae</taxon>
        <taxon>Bacillariales</taxon>
        <taxon>Bacillariaceae</taxon>
        <taxon>Cylindrotheca</taxon>
    </lineage>
</organism>
<evidence type="ECO:0000313" key="2">
    <source>
        <dbReference type="Proteomes" id="UP001295423"/>
    </source>
</evidence>
<reference evidence="1" key="1">
    <citation type="submission" date="2023-08" db="EMBL/GenBank/DDBJ databases">
        <authorList>
            <person name="Audoor S."/>
            <person name="Bilcke G."/>
        </authorList>
    </citation>
    <scope>NUCLEOTIDE SEQUENCE</scope>
</reference>
<dbReference type="EMBL" id="CAKOGP040000224">
    <property type="protein sequence ID" value="CAJ1932402.1"/>
    <property type="molecule type" value="Genomic_DNA"/>
</dbReference>
<accession>A0AAD2CGK8</accession>
<name>A0AAD2CGK8_9STRA</name>
<sequence length="114" mass="13337">MTKLSFENVGEFSEARANELFESHKKYLEWRKTEWATRGTEALAKRQAARAANHKTWRQMKGFDLMRHEMNHAGNKPFVIGMAVMSGVYLWAFTSQSAETRAGSEYWTKYHMKK</sequence>
<comment type="caution">
    <text evidence="1">The sequence shown here is derived from an EMBL/GenBank/DDBJ whole genome shotgun (WGS) entry which is preliminary data.</text>
</comment>
<dbReference type="Proteomes" id="UP001295423">
    <property type="component" value="Unassembled WGS sequence"/>
</dbReference>
<keyword evidence="2" id="KW-1185">Reference proteome</keyword>
<gene>
    <name evidence="1" type="ORF">CYCCA115_LOCUS2818</name>
</gene>